<dbReference type="AlphaFoldDB" id="G7Q894"/>
<evidence type="ECO:0000313" key="2">
    <source>
        <dbReference type="Proteomes" id="UP000004662"/>
    </source>
</evidence>
<gene>
    <name evidence="1" type="ORF">DFW101_2102</name>
</gene>
<evidence type="ECO:0000313" key="1">
    <source>
        <dbReference type="EMBL" id="EHJ48108.1"/>
    </source>
</evidence>
<reference evidence="2" key="1">
    <citation type="journal article" date="2015" name="Genome Announc.">
        <title>High-Quality Draft Genome Sequence of Desulfovibrio carbinoliphilus FW-101-2B, an Organic Acid-Oxidizing Sulfate-Reducing Bacterium Isolated from Uranium(VI)-Contaminated Groundwater.</title>
        <authorList>
            <person name="Ramsay B.D."/>
            <person name="Hwang C."/>
            <person name="Woo H.L."/>
            <person name="Carroll S.L."/>
            <person name="Lucas S."/>
            <person name="Han J."/>
            <person name="Lapidus A.L."/>
            <person name="Cheng J.F."/>
            <person name="Goodwin L.A."/>
            <person name="Pitluck S."/>
            <person name="Peters L."/>
            <person name="Chertkov O."/>
            <person name="Held B."/>
            <person name="Detter J.C."/>
            <person name="Han C.S."/>
            <person name="Tapia R."/>
            <person name="Land M.L."/>
            <person name="Hauser L.J."/>
            <person name="Kyrpides N.C."/>
            <person name="Ivanova N.N."/>
            <person name="Mikhailova N."/>
            <person name="Pagani I."/>
            <person name="Woyke T."/>
            <person name="Arkin A.P."/>
            <person name="Dehal P."/>
            <person name="Chivian D."/>
            <person name="Criddle C.S."/>
            <person name="Wu W."/>
            <person name="Chakraborty R."/>
            <person name="Hazen T.C."/>
            <person name="Fields M.W."/>
        </authorList>
    </citation>
    <scope>NUCLEOTIDE SEQUENCE [LARGE SCALE GENOMIC DNA]</scope>
    <source>
        <strain evidence="2">FW-101-2B</strain>
    </source>
</reference>
<dbReference type="SUPFAM" id="SSF55729">
    <property type="entry name" value="Acyl-CoA N-acyltransferases (Nat)"/>
    <property type="match status" value="1"/>
</dbReference>
<protein>
    <recommendedName>
        <fullName evidence="3">N-acetyltransferase domain-containing protein</fullName>
    </recommendedName>
</protein>
<dbReference type="STRING" id="694327.DFW101_2102"/>
<name>G7Q894_9BACT</name>
<accession>G7Q894</accession>
<dbReference type="HOGENOM" id="CLU_053649_0_0_7"/>
<dbReference type="InterPro" id="IPR016181">
    <property type="entry name" value="Acyl_CoA_acyltransferase"/>
</dbReference>
<organism evidence="1 2">
    <name type="scientific">Solidesulfovibrio carbinoliphilus subsp. oakridgensis</name>
    <dbReference type="NCBI Taxonomy" id="694327"/>
    <lineage>
        <taxon>Bacteria</taxon>
        <taxon>Pseudomonadati</taxon>
        <taxon>Thermodesulfobacteriota</taxon>
        <taxon>Desulfovibrionia</taxon>
        <taxon>Desulfovibrionales</taxon>
        <taxon>Desulfovibrionaceae</taxon>
        <taxon>Solidesulfovibrio</taxon>
    </lineage>
</organism>
<dbReference type="Proteomes" id="UP000004662">
    <property type="component" value="Chromosome"/>
</dbReference>
<proteinExistence type="predicted"/>
<dbReference type="InterPro" id="IPR039968">
    <property type="entry name" value="BcerS-like"/>
</dbReference>
<dbReference type="RefSeq" id="WP_009181491.1">
    <property type="nucleotide sequence ID" value="NZ_CM001368.1"/>
</dbReference>
<keyword evidence="2" id="KW-1185">Reference proteome</keyword>
<dbReference type="eggNOG" id="COG0456">
    <property type="taxonomic scope" value="Bacteria"/>
</dbReference>
<dbReference type="EMBL" id="CM001368">
    <property type="protein sequence ID" value="EHJ48108.1"/>
    <property type="molecule type" value="Genomic_DNA"/>
</dbReference>
<dbReference type="Gene3D" id="3.40.630.30">
    <property type="match status" value="1"/>
</dbReference>
<dbReference type="OrthoDB" id="9806005at2"/>
<evidence type="ECO:0008006" key="3">
    <source>
        <dbReference type="Google" id="ProtNLM"/>
    </source>
</evidence>
<sequence length="382" mass="44525">MTDLTLTVAPVDGEADLDAFIRYPWEIYRDDPLWVPPLLSMQRDVLDRKKGPFFEFGQAQYFLARRNGRVVGRISAHVNGLYEQYHDTETGFFGFFESENNPETAHALFDAAAAWVRGFGKVKLHGPLSFSIYDEVGLLVEGFDSPPSMMQTHNPPYYEDLVLSWGFAKTFDWYAYRISRGPGRDTADADKLARMRDAILKRQRCTIQPIERKDFAKRGPQIKELFNDIWSKNWGHIPLTDRQFRDIFVTLQPLVRPDLESMILDGDDIVAFSVVSPDMNRSVKKFNGKFGWWQKLQLLYDCRVRPLTHCRAIIMGVAKTHQWKRLHHAIILNIVVNFLQNHPTMEYCDCSLIPESLEQWNKTLRDYGGERYKVFRLYDRSI</sequence>
<dbReference type="PANTHER" id="PTHR41368">
    <property type="entry name" value="PROTEIN YGHO"/>
    <property type="match status" value="1"/>
</dbReference>
<dbReference type="PANTHER" id="PTHR41368:SF1">
    <property type="entry name" value="PROTEIN YGHO"/>
    <property type="match status" value="1"/>
</dbReference>